<accession>A0A178M818</accession>
<dbReference type="InterPro" id="IPR052528">
    <property type="entry name" value="Sugar_transport-like"/>
</dbReference>
<proteinExistence type="predicted"/>
<evidence type="ECO:0000313" key="8">
    <source>
        <dbReference type="Proteomes" id="UP000078287"/>
    </source>
</evidence>
<keyword evidence="2 5" id="KW-0812">Transmembrane</keyword>
<dbReference type="PANTHER" id="PTHR23526:SF2">
    <property type="entry name" value="MAJOR FACILITATOR SUPERFAMILY (MFS) PROFILE DOMAIN-CONTAINING PROTEIN"/>
    <property type="match status" value="1"/>
</dbReference>
<protein>
    <submittedName>
        <fullName evidence="7">MFS transporter</fullName>
    </submittedName>
</protein>
<feature type="domain" description="Major facilitator superfamily (MFS) profile" evidence="6">
    <location>
        <begin position="19"/>
        <end position="412"/>
    </location>
</feature>
<dbReference type="Pfam" id="PF07690">
    <property type="entry name" value="MFS_1"/>
    <property type="match status" value="1"/>
</dbReference>
<keyword evidence="8" id="KW-1185">Reference proteome</keyword>
<dbReference type="Gene3D" id="1.20.1250.20">
    <property type="entry name" value="MFS general substrate transporter like domains"/>
    <property type="match status" value="1"/>
</dbReference>
<dbReference type="PANTHER" id="PTHR23526">
    <property type="entry name" value="INTEGRAL MEMBRANE TRANSPORT PROTEIN-RELATED"/>
    <property type="match status" value="1"/>
</dbReference>
<dbReference type="OrthoDB" id="144653at2"/>
<feature type="transmembrane region" description="Helical" evidence="5">
    <location>
        <begin position="183"/>
        <end position="203"/>
    </location>
</feature>
<feature type="transmembrane region" description="Helical" evidence="5">
    <location>
        <begin position="238"/>
        <end position="258"/>
    </location>
</feature>
<dbReference type="RefSeq" id="WP_066788626.1">
    <property type="nucleotide sequence ID" value="NZ_LWQS01000061.1"/>
</dbReference>
<dbReference type="InterPro" id="IPR011701">
    <property type="entry name" value="MFS"/>
</dbReference>
<dbReference type="Proteomes" id="UP000078287">
    <property type="component" value="Unassembled WGS sequence"/>
</dbReference>
<feature type="transmembrane region" description="Helical" evidence="5">
    <location>
        <begin position="159"/>
        <end position="177"/>
    </location>
</feature>
<reference evidence="7 8" key="1">
    <citation type="submission" date="2016-04" db="EMBL/GenBank/DDBJ databases">
        <title>Chloroflexus islandicus sp. nov., a thermophilic filamentous anoxygenic phototrophic bacterium from geyser Strokkur (Iceland).</title>
        <authorList>
            <person name="Gaisin V.A."/>
            <person name="Kalashnikov A.M."/>
            <person name="Sukhacheva M.V."/>
            <person name="Grouzdev D.S."/>
            <person name="Ivanov T.M."/>
            <person name="Kuznetsov B."/>
            <person name="Gorlenko V.M."/>
        </authorList>
    </citation>
    <scope>NUCLEOTIDE SEQUENCE [LARGE SCALE GENOMIC DNA]</scope>
    <source>
        <strain evidence="8">isl-2</strain>
    </source>
</reference>
<keyword evidence="4 5" id="KW-0472">Membrane</keyword>
<dbReference type="GO" id="GO:0022857">
    <property type="term" value="F:transmembrane transporter activity"/>
    <property type="evidence" value="ECO:0007669"/>
    <property type="project" value="InterPro"/>
</dbReference>
<feature type="transmembrane region" description="Helical" evidence="5">
    <location>
        <begin position="324"/>
        <end position="348"/>
    </location>
</feature>
<evidence type="ECO:0000256" key="2">
    <source>
        <dbReference type="ARBA" id="ARBA00022692"/>
    </source>
</evidence>
<dbReference type="EMBL" id="LWQS01000061">
    <property type="protein sequence ID" value="OAN44910.1"/>
    <property type="molecule type" value="Genomic_DNA"/>
</dbReference>
<feature type="transmembrane region" description="Helical" evidence="5">
    <location>
        <begin position="387"/>
        <end position="408"/>
    </location>
</feature>
<dbReference type="GO" id="GO:0005886">
    <property type="term" value="C:plasma membrane"/>
    <property type="evidence" value="ECO:0007669"/>
    <property type="project" value="UniProtKB-SubCell"/>
</dbReference>
<organism evidence="7 8">
    <name type="scientific">Chloroflexus islandicus</name>
    <dbReference type="NCBI Taxonomy" id="1707952"/>
    <lineage>
        <taxon>Bacteria</taxon>
        <taxon>Bacillati</taxon>
        <taxon>Chloroflexota</taxon>
        <taxon>Chloroflexia</taxon>
        <taxon>Chloroflexales</taxon>
        <taxon>Chloroflexineae</taxon>
        <taxon>Chloroflexaceae</taxon>
        <taxon>Chloroflexus</taxon>
    </lineage>
</organism>
<feature type="transmembrane region" description="Helical" evidence="5">
    <location>
        <begin position="27"/>
        <end position="48"/>
    </location>
</feature>
<evidence type="ECO:0000256" key="4">
    <source>
        <dbReference type="ARBA" id="ARBA00023136"/>
    </source>
</evidence>
<evidence type="ECO:0000256" key="3">
    <source>
        <dbReference type="ARBA" id="ARBA00022989"/>
    </source>
</evidence>
<comment type="caution">
    <text evidence="7">The sequence shown here is derived from an EMBL/GenBank/DDBJ whole genome shotgun (WGS) entry which is preliminary data.</text>
</comment>
<dbReference type="InterPro" id="IPR020846">
    <property type="entry name" value="MFS_dom"/>
</dbReference>
<keyword evidence="3 5" id="KW-1133">Transmembrane helix</keyword>
<dbReference type="PROSITE" id="PS50850">
    <property type="entry name" value="MFS"/>
    <property type="match status" value="1"/>
</dbReference>
<dbReference type="STRING" id="1707952.A6A03_15685"/>
<feature type="transmembrane region" description="Helical" evidence="5">
    <location>
        <begin position="54"/>
        <end position="74"/>
    </location>
</feature>
<dbReference type="SUPFAM" id="SSF103473">
    <property type="entry name" value="MFS general substrate transporter"/>
    <property type="match status" value="1"/>
</dbReference>
<evidence type="ECO:0000256" key="1">
    <source>
        <dbReference type="ARBA" id="ARBA00004651"/>
    </source>
</evidence>
<evidence type="ECO:0000259" key="6">
    <source>
        <dbReference type="PROSITE" id="PS50850"/>
    </source>
</evidence>
<sequence length="412" mass="44202">MRPLISRAELRALVRPTDVTERNIRNVLIDGIGVGIVTGVSVFLPVFLARLGASSLLVGLITSLPALAGALFALPIGRFLERQRNVVVWYSGMRFWVLASYAVFGLLPFVLPLEAVPWTIIIIWALVTIPSTFVNVAFTIVMGGVAGPQRRYALMSMRWSMLGLATAVTVALIGGVLDQMPFPLNYQVVFIGSVAGGLLSFFFSRAITLPDRAPTATQRGDNSLLVALKQAPPAFMNYAWSAFVFRSGVAMAIPLLPLYYVRETGLNDSWIGLISMVGNGVLLVAYAVWSAAAPRLGNSGVLLASSLGMALYPFGVALTDAPWLLALLAGLVTFCVAGNDLVNFDLVLSTIPAERQATYVGLFQTLQNLALFVMPLVATLFADMIGIVPMLVVAGVIRLLGVALFAWLRVGK</sequence>
<gene>
    <name evidence="7" type="ORF">A6A03_15685</name>
</gene>
<feature type="transmembrane region" description="Helical" evidence="5">
    <location>
        <begin position="270"/>
        <end position="289"/>
    </location>
</feature>
<feature type="transmembrane region" description="Helical" evidence="5">
    <location>
        <begin position="301"/>
        <end position="318"/>
    </location>
</feature>
<evidence type="ECO:0000313" key="7">
    <source>
        <dbReference type="EMBL" id="OAN44910.1"/>
    </source>
</evidence>
<dbReference type="InterPro" id="IPR036259">
    <property type="entry name" value="MFS_trans_sf"/>
</dbReference>
<comment type="subcellular location">
    <subcellularLocation>
        <location evidence="1">Cell membrane</location>
        <topology evidence="1">Multi-pass membrane protein</topology>
    </subcellularLocation>
</comment>
<feature type="transmembrane region" description="Helical" evidence="5">
    <location>
        <begin position="86"/>
        <end position="109"/>
    </location>
</feature>
<evidence type="ECO:0000256" key="5">
    <source>
        <dbReference type="SAM" id="Phobius"/>
    </source>
</evidence>
<name>A0A178M818_9CHLR</name>
<feature type="transmembrane region" description="Helical" evidence="5">
    <location>
        <begin position="121"/>
        <end position="147"/>
    </location>
</feature>
<feature type="transmembrane region" description="Helical" evidence="5">
    <location>
        <begin position="360"/>
        <end position="381"/>
    </location>
</feature>
<dbReference type="AlphaFoldDB" id="A0A178M818"/>